<reference evidence="3" key="2">
    <citation type="submission" date="2019-09" db="UniProtKB">
        <authorList>
            <consortium name="WormBaseParasite"/>
        </authorList>
    </citation>
    <scope>IDENTIFICATION</scope>
</reference>
<dbReference type="AlphaFoldDB" id="A0A183GCA8"/>
<evidence type="ECO:0000313" key="1">
    <source>
        <dbReference type="EMBL" id="VDP16686.1"/>
    </source>
</evidence>
<organism evidence="2 3">
    <name type="scientific">Heligmosomoides polygyrus</name>
    <name type="common">Parasitic roundworm</name>
    <dbReference type="NCBI Taxonomy" id="6339"/>
    <lineage>
        <taxon>Eukaryota</taxon>
        <taxon>Metazoa</taxon>
        <taxon>Ecdysozoa</taxon>
        <taxon>Nematoda</taxon>
        <taxon>Chromadorea</taxon>
        <taxon>Rhabditida</taxon>
        <taxon>Rhabditina</taxon>
        <taxon>Rhabditomorpha</taxon>
        <taxon>Strongyloidea</taxon>
        <taxon>Heligmosomidae</taxon>
        <taxon>Heligmosomoides</taxon>
    </lineage>
</organism>
<proteinExistence type="predicted"/>
<gene>
    <name evidence="1" type="ORF">HPBE_LOCUS19789</name>
</gene>
<evidence type="ECO:0000313" key="2">
    <source>
        <dbReference type="Proteomes" id="UP000050761"/>
    </source>
</evidence>
<dbReference type="WBParaSite" id="HPBE_0001979001-mRNA-1">
    <property type="protein sequence ID" value="HPBE_0001979001-mRNA-1"/>
    <property type="gene ID" value="HPBE_0001979001"/>
</dbReference>
<sequence>MLMPIMVVEQENKTGVTLTKKVIKIPPDPRAFEMMHQMDVMLSQMWVMQPRGMSTKGDRMGFIDRVMNVVDVVLGQMFFTYTFVEEIKLFRKKFGHNFKGYEVIHNDELS</sequence>
<protein>
    <submittedName>
        <fullName evidence="3">Ty3-gypsy retrotransposon protein</fullName>
    </submittedName>
</protein>
<dbReference type="OrthoDB" id="5835829at2759"/>
<accession>A0A3P8FBD1</accession>
<dbReference type="Proteomes" id="UP000050761">
    <property type="component" value="Unassembled WGS sequence"/>
</dbReference>
<keyword evidence="2" id="KW-1185">Reference proteome</keyword>
<accession>A0A183GCA8</accession>
<reference evidence="1 2" key="1">
    <citation type="submission" date="2018-11" db="EMBL/GenBank/DDBJ databases">
        <authorList>
            <consortium name="Pathogen Informatics"/>
        </authorList>
    </citation>
    <scope>NUCLEOTIDE SEQUENCE [LARGE SCALE GENOMIC DNA]</scope>
</reference>
<name>A0A183GCA8_HELPZ</name>
<dbReference type="EMBL" id="UZAH01031615">
    <property type="protein sequence ID" value="VDP16686.1"/>
    <property type="molecule type" value="Genomic_DNA"/>
</dbReference>
<evidence type="ECO:0000313" key="3">
    <source>
        <dbReference type="WBParaSite" id="HPBE_0001979001-mRNA-1"/>
    </source>
</evidence>